<accession>A0A932ZY70</accession>
<dbReference type="InterPro" id="IPR036661">
    <property type="entry name" value="Luciferase-like_sf"/>
</dbReference>
<dbReference type="EMBL" id="JACQRX010000342">
    <property type="protein sequence ID" value="MBI4252362.1"/>
    <property type="molecule type" value="Genomic_DNA"/>
</dbReference>
<evidence type="ECO:0000313" key="2">
    <source>
        <dbReference type="Proteomes" id="UP000752292"/>
    </source>
</evidence>
<sequence>IEKWGVYGTAEDLTRRINAFIEAGARHISLRFTHKDQMGQLERFTKEVLPDLKLI</sequence>
<dbReference type="SUPFAM" id="SSF51679">
    <property type="entry name" value="Bacterial luciferase-like"/>
    <property type="match status" value="1"/>
</dbReference>
<reference evidence="1" key="1">
    <citation type="submission" date="2020-07" db="EMBL/GenBank/DDBJ databases">
        <title>Huge and variable diversity of episymbiotic CPR bacteria and DPANN archaea in groundwater ecosystems.</title>
        <authorList>
            <person name="He C.Y."/>
            <person name="Keren R."/>
            <person name="Whittaker M."/>
            <person name="Farag I.F."/>
            <person name="Doudna J."/>
            <person name="Cate J.H.D."/>
            <person name="Banfield J.F."/>
        </authorList>
    </citation>
    <scope>NUCLEOTIDE SEQUENCE</scope>
    <source>
        <strain evidence="1">NC_groundwater_1370_Ag_S-0.2um_69_93</strain>
    </source>
</reference>
<proteinExistence type="predicted"/>
<protein>
    <submittedName>
        <fullName evidence="1">Uncharacterized protein</fullName>
    </submittedName>
</protein>
<organism evidence="1 2">
    <name type="scientific">Tectimicrobiota bacterium</name>
    <dbReference type="NCBI Taxonomy" id="2528274"/>
    <lineage>
        <taxon>Bacteria</taxon>
        <taxon>Pseudomonadati</taxon>
        <taxon>Nitrospinota/Tectimicrobiota group</taxon>
        <taxon>Candidatus Tectimicrobiota</taxon>
    </lineage>
</organism>
<comment type="caution">
    <text evidence="1">The sequence shown here is derived from an EMBL/GenBank/DDBJ whole genome shotgun (WGS) entry which is preliminary data.</text>
</comment>
<feature type="non-terminal residue" evidence="1">
    <location>
        <position position="1"/>
    </location>
</feature>
<gene>
    <name evidence="1" type="ORF">HY618_07870</name>
</gene>
<dbReference type="AlphaFoldDB" id="A0A932ZY70"/>
<name>A0A932ZY70_UNCTE</name>
<dbReference type="Gene3D" id="3.20.20.30">
    <property type="entry name" value="Luciferase-like domain"/>
    <property type="match status" value="1"/>
</dbReference>
<dbReference type="Proteomes" id="UP000752292">
    <property type="component" value="Unassembled WGS sequence"/>
</dbReference>
<evidence type="ECO:0000313" key="1">
    <source>
        <dbReference type="EMBL" id="MBI4252362.1"/>
    </source>
</evidence>
<dbReference type="GO" id="GO:0016705">
    <property type="term" value="F:oxidoreductase activity, acting on paired donors, with incorporation or reduction of molecular oxygen"/>
    <property type="evidence" value="ECO:0007669"/>
    <property type="project" value="InterPro"/>
</dbReference>